<protein>
    <submittedName>
        <fullName evidence="1">GDSL esterase/lipase</fullName>
    </submittedName>
</protein>
<keyword evidence="2" id="KW-1185">Reference proteome</keyword>
<comment type="caution">
    <text evidence="1">The sequence shown here is derived from an EMBL/GenBank/DDBJ whole genome shotgun (WGS) entry which is preliminary data.</text>
</comment>
<organism evidence="1 2">
    <name type="scientific">Melia azedarach</name>
    <name type="common">Chinaberry tree</name>
    <dbReference type="NCBI Taxonomy" id="155640"/>
    <lineage>
        <taxon>Eukaryota</taxon>
        <taxon>Viridiplantae</taxon>
        <taxon>Streptophyta</taxon>
        <taxon>Embryophyta</taxon>
        <taxon>Tracheophyta</taxon>
        <taxon>Spermatophyta</taxon>
        <taxon>Magnoliopsida</taxon>
        <taxon>eudicotyledons</taxon>
        <taxon>Gunneridae</taxon>
        <taxon>Pentapetalae</taxon>
        <taxon>rosids</taxon>
        <taxon>malvids</taxon>
        <taxon>Sapindales</taxon>
        <taxon>Meliaceae</taxon>
        <taxon>Melia</taxon>
    </lineage>
</organism>
<dbReference type="Proteomes" id="UP001164539">
    <property type="component" value="Chromosome 13"/>
</dbReference>
<gene>
    <name evidence="1" type="ORF">OWV82_023492</name>
</gene>
<evidence type="ECO:0000313" key="2">
    <source>
        <dbReference type="Proteomes" id="UP001164539"/>
    </source>
</evidence>
<proteinExistence type="predicted"/>
<dbReference type="EMBL" id="CM051406">
    <property type="protein sequence ID" value="KAJ4703615.1"/>
    <property type="molecule type" value="Genomic_DNA"/>
</dbReference>
<sequence length="362" mass="39503">MKVFHLFFALCFLRTISTSPLRYHAIFNFGDSLSDTGNFLLSGALAFPVIGKLPYGETSFRHATGRCSDGRLVIDFIAEAFGLPYLPPYLAQTKGQSFEHGVNFAVAGATALQSEFFYEQKLGSLLWTNASLSVQLDWFKKFKSSLCSTRQECDTYLKKSLFFVGEIGGNDYNYPAFVGGSIKQLQASVPLVVEAITNATSVLIEEGAVELVVPGNFPIGCSAVYLTLNPSTNKADYDRNGCLKAPNAFAKYHNNKLKAALVGLRVKYPHAKIIYADYYSAAMRFYHSPRHHGFSGGVLKACCGGGGPYNFNNSARCGHIGSRACENPSTFANWDGIHLTEAAYRYIADGLLKGGFSTPSLL</sequence>
<evidence type="ECO:0000313" key="1">
    <source>
        <dbReference type="EMBL" id="KAJ4703615.1"/>
    </source>
</evidence>
<name>A0ACC1WWK5_MELAZ</name>
<accession>A0ACC1WWK5</accession>
<reference evidence="1 2" key="1">
    <citation type="journal article" date="2023" name="Science">
        <title>Complex scaffold remodeling in plant triterpene biosynthesis.</title>
        <authorList>
            <person name="De La Pena R."/>
            <person name="Hodgson H."/>
            <person name="Liu J.C."/>
            <person name="Stephenson M.J."/>
            <person name="Martin A.C."/>
            <person name="Owen C."/>
            <person name="Harkess A."/>
            <person name="Leebens-Mack J."/>
            <person name="Jimenez L.E."/>
            <person name="Osbourn A."/>
            <person name="Sattely E.S."/>
        </authorList>
    </citation>
    <scope>NUCLEOTIDE SEQUENCE [LARGE SCALE GENOMIC DNA]</scope>
    <source>
        <strain evidence="2">cv. JPN11</strain>
        <tissue evidence="1">Leaf</tissue>
    </source>
</reference>